<dbReference type="EMBL" id="SKFG01000027">
    <property type="protein sequence ID" value="TCZ74297.1"/>
    <property type="molecule type" value="Genomic_DNA"/>
</dbReference>
<dbReference type="Proteomes" id="UP000295418">
    <property type="component" value="Unassembled WGS sequence"/>
</dbReference>
<feature type="compositionally biased region" description="Polar residues" evidence="1">
    <location>
        <begin position="57"/>
        <end position="66"/>
    </location>
</feature>
<reference evidence="2 3" key="1">
    <citation type="submission" date="2019-03" db="EMBL/GenBank/DDBJ databases">
        <authorList>
            <person name="Kim M.K.M."/>
        </authorList>
    </citation>
    <scope>NUCLEOTIDE SEQUENCE [LARGE SCALE GENOMIC DNA]</scope>
    <source>
        <strain evidence="2 3">18JY21-1</strain>
    </source>
</reference>
<dbReference type="AlphaFoldDB" id="A0A4R4E5J8"/>
<proteinExistence type="predicted"/>
<evidence type="ECO:0008006" key="4">
    <source>
        <dbReference type="Google" id="ProtNLM"/>
    </source>
</evidence>
<dbReference type="PROSITE" id="PS51257">
    <property type="entry name" value="PROKAR_LIPOPROTEIN"/>
    <property type="match status" value="1"/>
</dbReference>
<name>A0A4R4E5J8_9BACL</name>
<protein>
    <recommendedName>
        <fullName evidence="4">DUF4309 domain-containing protein</fullName>
    </recommendedName>
</protein>
<dbReference type="RefSeq" id="WP_132419868.1">
    <property type="nucleotide sequence ID" value="NZ_SKFG01000027.1"/>
</dbReference>
<accession>A0A4R4E5J8</accession>
<gene>
    <name evidence="2" type="ORF">E0485_20170</name>
</gene>
<organism evidence="2 3">
    <name type="scientific">Paenibacillus albiflavus</name>
    <dbReference type="NCBI Taxonomy" id="2545760"/>
    <lineage>
        <taxon>Bacteria</taxon>
        <taxon>Bacillati</taxon>
        <taxon>Bacillota</taxon>
        <taxon>Bacilli</taxon>
        <taxon>Bacillales</taxon>
        <taxon>Paenibacillaceae</taxon>
        <taxon>Paenibacillus</taxon>
    </lineage>
</organism>
<evidence type="ECO:0000313" key="3">
    <source>
        <dbReference type="Proteomes" id="UP000295418"/>
    </source>
</evidence>
<feature type="region of interest" description="Disordered" evidence="1">
    <location>
        <begin position="34"/>
        <end position="103"/>
    </location>
</feature>
<sequence length="231" mass="25255">MDIHWKKYRVIFICILLLTLIGCEKKQLGQQAAPASTPVASNKPRVEPIEVPPVKTGTDNVTTNSVDSEKQTTDTSTEETEHNDKQADTPTPSAKPEVKDHDTYNTNKPTLMGLQLNASQSVVSNTFGNPKSEHKLEDDGGVIHVLNYDDFSIGLNTKSQVEFIEIHSDEIDPGLGGIKVGSSSADVINSLGKPSTNTNYVISYKSQGTILKFDVDIDEDKILSIKLFPNN</sequence>
<evidence type="ECO:0000256" key="1">
    <source>
        <dbReference type="SAM" id="MobiDB-lite"/>
    </source>
</evidence>
<evidence type="ECO:0000313" key="2">
    <source>
        <dbReference type="EMBL" id="TCZ74297.1"/>
    </source>
</evidence>
<dbReference type="OrthoDB" id="2678624at2"/>
<comment type="caution">
    <text evidence="2">The sequence shown here is derived from an EMBL/GenBank/DDBJ whole genome shotgun (WGS) entry which is preliminary data.</text>
</comment>
<keyword evidence="3" id="KW-1185">Reference proteome</keyword>